<dbReference type="Pfam" id="PF02265">
    <property type="entry name" value="S1-P1_nuclease"/>
    <property type="match status" value="2"/>
</dbReference>
<dbReference type="InterPro" id="IPR008947">
    <property type="entry name" value="PLipase_C/P1_nuclease_dom_sf"/>
</dbReference>
<dbReference type="GO" id="GO:0003676">
    <property type="term" value="F:nucleic acid binding"/>
    <property type="evidence" value="ECO:0007669"/>
    <property type="project" value="InterPro"/>
</dbReference>
<organism evidence="9 10">
    <name type="scientific">Glarea lozoyensis (strain ATCC 74030 / MF5533)</name>
    <dbReference type="NCBI Taxonomy" id="1104152"/>
    <lineage>
        <taxon>Eukaryota</taxon>
        <taxon>Fungi</taxon>
        <taxon>Dikarya</taxon>
        <taxon>Ascomycota</taxon>
        <taxon>Pezizomycotina</taxon>
        <taxon>Leotiomycetes</taxon>
        <taxon>Helotiales</taxon>
        <taxon>Helotiaceae</taxon>
        <taxon>Glarea</taxon>
    </lineage>
</organism>
<dbReference type="Proteomes" id="UP000005446">
    <property type="component" value="Unassembled WGS sequence"/>
</dbReference>
<sequence>MKNLSSISLLILASAVQKAACWGALGHYTVGYIASNFVTNATQAKFQAILGDTSADYLASVAAYKFAGTASFVNAKTWATNLTETIKYGAYSKASASWLDGLKLSDPVASSMVWARDTNSYVCSAVLPDGRNATEAVDLGGEYYAEALPVVQLQIAKAGYSLRPESSVFSFTCSFTLGLPPSLESRNTYGQHDLFNLHIQPI</sequence>
<evidence type="ECO:0000313" key="10">
    <source>
        <dbReference type="Proteomes" id="UP000005446"/>
    </source>
</evidence>
<dbReference type="PANTHER" id="PTHR33146:SF26">
    <property type="entry name" value="ENDONUCLEASE 4"/>
    <property type="match status" value="1"/>
</dbReference>
<dbReference type="GO" id="GO:0004519">
    <property type="term" value="F:endonuclease activity"/>
    <property type="evidence" value="ECO:0007669"/>
    <property type="project" value="UniProtKB-KW"/>
</dbReference>
<dbReference type="AlphaFoldDB" id="H0EZK4"/>
<name>H0EZK4_GLAL7</name>
<keyword evidence="2" id="KW-0540">Nuclease</keyword>
<evidence type="ECO:0000256" key="8">
    <source>
        <dbReference type="SAM" id="SignalP"/>
    </source>
</evidence>
<dbReference type="HOGENOM" id="CLU_1354733_0_0_1"/>
<keyword evidence="8" id="KW-0732">Signal</keyword>
<dbReference type="GO" id="GO:0046872">
    <property type="term" value="F:metal ion binding"/>
    <property type="evidence" value="ECO:0007669"/>
    <property type="project" value="UniProtKB-KW"/>
</dbReference>
<dbReference type="GO" id="GO:0016788">
    <property type="term" value="F:hydrolase activity, acting on ester bonds"/>
    <property type="evidence" value="ECO:0007669"/>
    <property type="project" value="InterPro"/>
</dbReference>
<evidence type="ECO:0000256" key="1">
    <source>
        <dbReference type="ARBA" id="ARBA00009547"/>
    </source>
</evidence>
<dbReference type="EMBL" id="AGUE01000290">
    <property type="protein sequence ID" value="EHK96034.1"/>
    <property type="molecule type" value="Genomic_DNA"/>
</dbReference>
<feature type="chain" id="PRO_5003532924" evidence="8">
    <location>
        <begin position="22"/>
        <end position="202"/>
    </location>
</feature>
<keyword evidence="10" id="KW-1185">Reference proteome</keyword>
<keyword evidence="5" id="KW-0378">Hydrolase</keyword>
<keyword evidence="6" id="KW-1015">Disulfide bond</keyword>
<keyword evidence="4" id="KW-0255">Endonuclease</keyword>
<evidence type="ECO:0000256" key="3">
    <source>
        <dbReference type="ARBA" id="ARBA00022723"/>
    </source>
</evidence>
<protein>
    <submittedName>
        <fullName evidence="9">Putative Nuclease S1</fullName>
    </submittedName>
</protein>
<dbReference type="InterPro" id="IPR003154">
    <property type="entry name" value="S1/P1nuclease"/>
</dbReference>
<proteinExistence type="inferred from homology"/>
<dbReference type="PANTHER" id="PTHR33146">
    <property type="entry name" value="ENDONUCLEASE 4"/>
    <property type="match status" value="1"/>
</dbReference>
<gene>
    <name evidence="9" type="ORF">M7I_8278</name>
</gene>
<accession>H0EZK4</accession>
<evidence type="ECO:0000313" key="9">
    <source>
        <dbReference type="EMBL" id="EHK96034.1"/>
    </source>
</evidence>
<dbReference type="Gene3D" id="1.10.575.10">
    <property type="entry name" value="P1 Nuclease"/>
    <property type="match status" value="2"/>
</dbReference>
<keyword evidence="7" id="KW-0325">Glycoprotein</keyword>
<keyword evidence="3" id="KW-0479">Metal-binding</keyword>
<feature type="signal peptide" evidence="8">
    <location>
        <begin position="1"/>
        <end position="21"/>
    </location>
</feature>
<dbReference type="GO" id="GO:0006308">
    <property type="term" value="P:DNA catabolic process"/>
    <property type="evidence" value="ECO:0007669"/>
    <property type="project" value="InterPro"/>
</dbReference>
<evidence type="ECO:0000256" key="7">
    <source>
        <dbReference type="ARBA" id="ARBA00023180"/>
    </source>
</evidence>
<dbReference type="OrthoDB" id="441446at2759"/>
<comment type="similarity">
    <text evidence="1">Belongs to the nuclease type I family.</text>
</comment>
<dbReference type="SUPFAM" id="SSF48537">
    <property type="entry name" value="Phospholipase C/P1 nuclease"/>
    <property type="match status" value="2"/>
</dbReference>
<reference evidence="9 10" key="1">
    <citation type="journal article" date="2012" name="Eukaryot. Cell">
        <title>Genome sequence of the fungus Glarea lozoyensis: the first genome sequence of a species from the Helotiaceae family.</title>
        <authorList>
            <person name="Youssar L."/>
            <person name="Gruening B.A."/>
            <person name="Erxleben A."/>
            <person name="Guenther S."/>
            <person name="Huettel W."/>
        </authorList>
    </citation>
    <scope>NUCLEOTIDE SEQUENCE [LARGE SCALE GENOMIC DNA]</scope>
    <source>
        <strain evidence="10">ATCC 74030 / MF5533</strain>
    </source>
</reference>
<evidence type="ECO:0000256" key="2">
    <source>
        <dbReference type="ARBA" id="ARBA00022722"/>
    </source>
</evidence>
<dbReference type="InParanoid" id="H0EZK4"/>
<evidence type="ECO:0000256" key="6">
    <source>
        <dbReference type="ARBA" id="ARBA00023157"/>
    </source>
</evidence>
<evidence type="ECO:0000256" key="5">
    <source>
        <dbReference type="ARBA" id="ARBA00022801"/>
    </source>
</evidence>
<comment type="caution">
    <text evidence="9">The sequence shown here is derived from an EMBL/GenBank/DDBJ whole genome shotgun (WGS) entry which is preliminary data.</text>
</comment>
<evidence type="ECO:0000256" key="4">
    <source>
        <dbReference type="ARBA" id="ARBA00022759"/>
    </source>
</evidence>